<reference evidence="5 6" key="1">
    <citation type="submission" date="2019-12" db="EMBL/GenBank/DDBJ databases">
        <title>Genomic-based taxomic classification of the family Erythrobacteraceae.</title>
        <authorList>
            <person name="Xu L."/>
        </authorList>
    </citation>
    <scope>NUCLEOTIDE SEQUENCE [LARGE SCALE GENOMIC DNA]</scope>
    <source>
        <strain evidence="5 6">JCM 17802</strain>
    </source>
</reference>
<dbReference type="CDD" id="cd00130">
    <property type="entry name" value="PAS"/>
    <property type="match status" value="1"/>
</dbReference>
<dbReference type="InterPro" id="IPR052155">
    <property type="entry name" value="Biofilm_reg_signaling"/>
</dbReference>
<dbReference type="InterPro" id="IPR013656">
    <property type="entry name" value="PAS_4"/>
</dbReference>
<organism evidence="5 6">
    <name type="scientific">Pontixanthobacter gangjinensis</name>
    <dbReference type="NCBI Taxonomy" id="1028742"/>
    <lineage>
        <taxon>Bacteria</taxon>
        <taxon>Pseudomonadati</taxon>
        <taxon>Pseudomonadota</taxon>
        <taxon>Alphaproteobacteria</taxon>
        <taxon>Sphingomonadales</taxon>
        <taxon>Erythrobacteraceae</taxon>
        <taxon>Pontixanthobacter</taxon>
    </lineage>
</organism>
<dbReference type="InterPro" id="IPR000014">
    <property type="entry name" value="PAS"/>
</dbReference>
<comment type="caution">
    <text evidence="5">The sequence shown here is derived from an EMBL/GenBank/DDBJ whole genome shotgun (WGS) entry which is preliminary data.</text>
</comment>
<dbReference type="Gene3D" id="3.20.20.450">
    <property type="entry name" value="EAL domain"/>
    <property type="match status" value="1"/>
</dbReference>
<dbReference type="Proteomes" id="UP000468943">
    <property type="component" value="Unassembled WGS sequence"/>
</dbReference>
<dbReference type="PROSITE" id="PS50883">
    <property type="entry name" value="EAL"/>
    <property type="match status" value="1"/>
</dbReference>
<dbReference type="SUPFAM" id="SSF55785">
    <property type="entry name" value="PYP-like sensor domain (PAS domain)"/>
    <property type="match status" value="1"/>
</dbReference>
<evidence type="ECO:0000259" key="2">
    <source>
        <dbReference type="PROSITE" id="PS50113"/>
    </source>
</evidence>
<dbReference type="PROSITE" id="PS50887">
    <property type="entry name" value="GGDEF"/>
    <property type="match status" value="1"/>
</dbReference>
<evidence type="ECO:0000313" key="5">
    <source>
        <dbReference type="EMBL" id="MXO57496.1"/>
    </source>
</evidence>
<dbReference type="InterPro" id="IPR043128">
    <property type="entry name" value="Rev_trsase/Diguanyl_cyclase"/>
</dbReference>
<keyword evidence="1" id="KW-0472">Membrane</keyword>
<dbReference type="Pfam" id="PF08448">
    <property type="entry name" value="PAS_4"/>
    <property type="match status" value="1"/>
</dbReference>
<keyword evidence="6" id="KW-1185">Reference proteome</keyword>
<protein>
    <submittedName>
        <fullName evidence="5">EAL domain-containing protein</fullName>
    </submittedName>
</protein>
<dbReference type="PANTHER" id="PTHR44757:SF10">
    <property type="entry name" value="MEMBRANE PROTEIN"/>
    <property type="match status" value="1"/>
</dbReference>
<dbReference type="PROSITE" id="PS50113">
    <property type="entry name" value="PAC"/>
    <property type="match status" value="1"/>
</dbReference>
<dbReference type="SMART" id="SM00267">
    <property type="entry name" value="GGDEF"/>
    <property type="match status" value="1"/>
</dbReference>
<dbReference type="InterPro" id="IPR000160">
    <property type="entry name" value="GGDEF_dom"/>
</dbReference>
<feature type="transmembrane region" description="Helical" evidence="1">
    <location>
        <begin position="61"/>
        <end position="78"/>
    </location>
</feature>
<dbReference type="InterPro" id="IPR001633">
    <property type="entry name" value="EAL_dom"/>
</dbReference>
<dbReference type="Pfam" id="PF00990">
    <property type="entry name" value="GGDEF"/>
    <property type="match status" value="1"/>
</dbReference>
<gene>
    <name evidence="5" type="ORF">GRI36_11470</name>
</gene>
<dbReference type="Gene3D" id="3.30.70.270">
    <property type="match status" value="1"/>
</dbReference>
<evidence type="ECO:0000256" key="1">
    <source>
        <dbReference type="SAM" id="Phobius"/>
    </source>
</evidence>
<feature type="transmembrane region" description="Helical" evidence="1">
    <location>
        <begin position="167"/>
        <end position="191"/>
    </location>
</feature>
<dbReference type="InterPro" id="IPR029787">
    <property type="entry name" value="Nucleotide_cyclase"/>
</dbReference>
<feature type="transmembrane region" description="Helical" evidence="1">
    <location>
        <begin position="36"/>
        <end position="55"/>
    </location>
</feature>
<feature type="domain" description="GGDEF" evidence="4">
    <location>
        <begin position="376"/>
        <end position="509"/>
    </location>
</feature>
<dbReference type="PANTHER" id="PTHR44757">
    <property type="entry name" value="DIGUANYLATE CYCLASE DGCP"/>
    <property type="match status" value="1"/>
</dbReference>
<dbReference type="NCBIfam" id="TIGR00229">
    <property type="entry name" value="sensory_box"/>
    <property type="match status" value="1"/>
</dbReference>
<feature type="transmembrane region" description="Helical" evidence="1">
    <location>
        <begin position="99"/>
        <end position="122"/>
    </location>
</feature>
<dbReference type="CDD" id="cd01949">
    <property type="entry name" value="GGDEF"/>
    <property type="match status" value="1"/>
</dbReference>
<dbReference type="AlphaFoldDB" id="A0A6I4SR31"/>
<dbReference type="InterPro" id="IPR035965">
    <property type="entry name" value="PAS-like_dom_sf"/>
</dbReference>
<evidence type="ECO:0000259" key="4">
    <source>
        <dbReference type="PROSITE" id="PS50887"/>
    </source>
</evidence>
<proteinExistence type="predicted"/>
<dbReference type="SUPFAM" id="SSF141868">
    <property type="entry name" value="EAL domain-like"/>
    <property type="match status" value="1"/>
</dbReference>
<feature type="domain" description="EAL" evidence="3">
    <location>
        <begin position="518"/>
        <end position="769"/>
    </location>
</feature>
<keyword evidence="1" id="KW-1133">Transmembrane helix</keyword>
<dbReference type="Pfam" id="PF00563">
    <property type="entry name" value="EAL"/>
    <property type="match status" value="1"/>
</dbReference>
<dbReference type="OrthoDB" id="9814202at2"/>
<keyword evidence="1" id="KW-0812">Transmembrane</keyword>
<dbReference type="SUPFAM" id="SSF55073">
    <property type="entry name" value="Nucleotide cyclase"/>
    <property type="match status" value="1"/>
</dbReference>
<dbReference type="CDD" id="cd01948">
    <property type="entry name" value="EAL"/>
    <property type="match status" value="1"/>
</dbReference>
<dbReference type="EMBL" id="WTYS01000001">
    <property type="protein sequence ID" value="MXO57496.1"/>
    <property type="molecule type" value="Genomic_DNA"/>
</dbReference>
<feature type="transmembrane region" description="Helical" evidence="1">
    <location>
        <begin position="128"/>
        <end position="155"/>
    </location>
</feature>
<feature type="domain" description="PAC" evidence="2">
    <location>
        <begin position="290"/>
        <end position="344"/>
    </location>
</feature>
<evidence type="ECO:0000313" key="6">
    <source>
        <dbReference type="Proteomes" id="UP000468943"/>
    </source>
</evidence>
<dbReference type="InterPro" id="IPR035919">
    <property type="entry name" value="EAL_sf"/>
</dbReference>
<name>A0A6I4SR31_9SPHN</name>
<dbReference type="NCBIfam" id="TIGR00254">
    <property type="entry name" value="GGDEF"/>
    <property type="match status" value="1"/>
</dbReference>
<dbReference type="InterPro" id="IPR000700">
    <property type="entry name" value="PAS-assoc_C"/>
</dbReference>
<accession>A0A6I4SR31</accession>
<sequence length="773" mass="85003">MPARLPALAVLGIRNPDQEDWARLRGLQYAKLAQGAPLRVGAHIVAAILAIWVYFGSVGVLALVSWVLALVGVLYYGVRCDKSLADADTRRMTSTEFNHHCRAIAFIAVVWCVPIGFFAFQGTAKELLALWSIVSVLIVGSALVVAAAPLGSIIFTTLTGLAAAISAAILGEFAISAIVIFFVGIAIFGTIESARTYLMARIAEAGVVEQSEVVSLLLREFEENQADWLWQVDTGRRVRSVSPRFSFALGKTPIDVDGKPFLQLIAGDSWESGQFAPSLHDLAERLKRRESFSNLIVKVTISGEHRWWELSGTPIIDESGTYLGFRGVGSDVTEQRESSEKIAYLARYDTLTSLPNRLMLNEALRDAMRYAEKWRSRCAFLMLDLDRFKAVNDSLGHQVGDQLLAKVSNRLKELMDDNTMCGRLGGDEFGIVIRDASKKGVVESVARKVISRLSQPYDIDNNTLYVGASVGSAIGPRDGKTVEEIMRNSDLALYRAKDEGGGEHFAYEPMLHAHAEERRKLEYSLRRALENNEMSLHYQPVVDANDEHVVSFEALLRWNSKEHGFVGPDKFIPLAEDTRLIIPIGKWVLEQACIEATNWPSHIRVAVNVSGEQLIEPEFASTVVKALSSSGLDARRLEIEVTESIFLRDANVARAALEQVIALGCTVALDDFGTGYSSLGYLRKLSFSTIKVDRSFVQGAAQNSAESLAIIRAVVAMADSLEMTTTAEGVETAEEAEMIRELGCSKIQGYYFGRPMPALEARAIFDRAGRLIA</sequence>
<dbReference type="Gene3D" id="3.30.450.20">
    <property type="entry name" value="PAS domain"/>
    <property type="match status" value="1"/>
</dbReference>
<dbReference type="SMART" id="SM00052">
    <property type="entry name" value="EAL"/>
    <property type="match status" value="1"/>
</dbReference>
<evidence type="ECO:0000259" key="3">
    <source>
        <dbReference type="PROSITE" id="PS50883"/>
    </source>
</evidence>